<dbReference type="Proteomes" id="UP000792457">
    <property type="component" value="Unassembled WGS sequence"/>
</dbReference>
<dbReference type="OrthoDB" id="286301at2759"/>
<proteinExistence type="predicted"/>
<evidence type="ECO:0000313" key="1">
    <source>
        <dbReference type="EMBL" id="KAG8236620.1"/>
    </source>
</evidence>
<protein>
    <recommendedName>
        <fullName evidence="3">FAS1 domain-containing protein</fullName>
    </recommendedName>
</protein>
<dbReference type="EMBL" id="KZ309053">
    <property type="protein sequence ID" value="KAG8236620.1"/>
    <property type="molecule type" value="Genomic_DNA"/>
</dbReference>
<gene>
    <name evidence="1" type="ORF">J437_LFUL010878</name>
</gene>
<keyword evidence="2" id="KW-1185">Reference proteome</keyword>
<evidence type="ECO:0008006" key="3">
    <source>
        <dbReference type="Google" id="ProtNLM"/>
    </source>
</evidence>
<dbReference type="Gene3D" id="2.30.180.10">
    <property type="entry name" value="FAS1 domain"/>
    <property type="match status" value="1"/>
</dbReference>
<name>A0A8K0KKP3_LADFU</name>
<dbReference type="InterPro" id="IPR036378">
    <property type="entry name" value="FAS1_dom_sf"/>
</dbReference>
<reference evidence="1" key="2">
    <citation type="submission" date="2017-10" db="EMBL/GenBank/DDBJ databases">
        <title>Ladona fulva Genome sequencing and assembly.</title>
        <authorList>
            <person name="Murali S."/>
            <person name="Richards S."/>
            <person name="Bandaranaike D."/>
            <person name="Bellair M."/>
            <person name="Blankenburg K."/>
            <person name="Chao H."/>
            <person name="Dinh H."/>
            <person name="Doddapaneni H."/>
            <person name="Dugan-Rocha S."/>
            <person name="Elkadiri S."/>
            <person name="Gnanaolivu R."/>
            <person name="Hernandez B."/>
            <person name="Skinner E."/>
            <person name="Javaid M."/>
            <person name="Lee S."/>
            <person name="Li M."/>
            <person name="Ming W."/>
            <person name="Munidasa M."/>
            <person name="Muniz J."/>
            <person name="Nguyen L."/>
            <person name="Hughes D."/>
            <person name="Osuji N."/>
            <person name="Pu L.-L."/>
            <person name="Puazo M."/>
            <person name="Qu C."/>
            <person name="Quiroz J."/>
            <person name="Raj R."/>
            <person name="Weissenberger G."/>
            <person name="Xin Y."/>
            <person name="Zou X."/>
            <person name="Han Y."/>
            <person name="Worley K."/>
            <person name="Muzny D."/>
            <person name="Gibbs R."/>
        </authorList>
    </citation>
    <scope>NUCLEOTIDE SEQUENCE</scope>
    <source>
        <strain evidence="1">Sampled in the wild</strain>
    </source>
</reference>
<sequence>MESAKFSEEGPMSDSLALNILLSHMAIGRIDDNRLKVGSKFVTLANSTITVCKDQAGMKWLNGAKVLESNIFMYDLGAMVIVDGPVHPLPSAITQDGTSE</sequence>
<accession>A0A8K0KKP3</accession>
<reference evidence="1" key="1">
    <citation type="submission" date="2013-04" db="EMBL/GenBank/DDBJ databases">
        <authorList>
            <person name="Qu J."/>
            <person name="Murali S.C."/>
            <person name="Bandaranaike D."/>
            <person name="Bellair M."/>
            <person name="Blankenburg K."/>
            <person name="Chao H."/>
            <person name="Dinh H."/>
            <person name="Doddapaneni H."/>
            <person name="Downs B."/>
            <person name="Dugan-Rocha S."/>
            <person name="Elkadiri S."/>
            <person name="Gnanaolivu R.D."/>
            <person name="Hernandez B."/>
            <person name="Javaid M."/>
            <person name="Jayaseelan J.C."/>
            <person name="Lee S."/>
            <person name="Li M."/>
            <person name="Ming W."/>
            <person name="Munidasa M."/>
            <person name="Muniz J."/>
            <person name="Nguyen L."/>
            <person name="Ongeri F."/>
            <person name="Osuji N."/>
            <person name="Pu L.-L."/>
            <person name="Puazo M."/>
            <person name="Qu C."/>
            <person name="Quiroz J."/>
            <person name="Raj R."/>
            <person name="Weissenberger G."/>
            <person name="Xin Y."/>
            <person name="Zou X."/>
            <person name="Han Y."/>
            <person name="Richards S."/>
            <person name="Worley K."/>
            <person name="Muzny D."/>
            <person name="Gibbs R."/>
        </authorList>
    </citation>
    <scope>NUCLEOTIDE SEQUENCE</scope>
    <source>
        <strain evidence="1">Sampled in the wild</strain>
    </source>
</reference>
<dbReference type="AlphaFoldDB" id="A0A8K0KKP3"/>
<evidence type="ECO:0000313" key="2">
    <source>
        <dbReference type="Proteomes" id="UP000792457"/>
    </source>
</evidence>
<organism evidence="1 2">
    <name type="scientific">Ladona fulva</name>
    <name type="common">Scarce chaser dragonfly</name>
    <name type="synonym">Libellula fulva</name>
    <dbReference type="NCBI Taxonomy" id="123851"/>
    <lineage>
        <taxon>Eukaryota</taxon>
        <taxon>Metazoa</taxon>
        <taxon>Ecdysozoa</taxon>
        <taxon>Arthropoda</taxon>
        <taxon>Hexapoda</taxon>
        <taxon>Insecta</taxon>
        <taxon>Pterygota</taxon>
        <taxon>Palaeoptera</taxon>
        <taxon>Odonata</taxon>
        <taxon>Epiprocta</taxon>
        <taxon>Anisoptera</taxon>
        <taxon>Libelluloidea</taxon>
        <taxon>Libellulidae</taxon>
        <taxon>Ladona</taxon>
    </lineage>
</organism>
<comment type="caution">
    <text evidence="1">The sequence shown here is derived from an EMBL/GenBank/DDBJ whole genome shotgun (WGS) entry which is preliminary data.</text>
</comment>